<keyword evidence="1" id="KW-1188">Viral release from host cell</keyword>
<dbReference type="EMBL" id="LAZR01053707">
    <property type="protein sequence ID" value="KKK80168.1"/>
    <property type="molecule type" value="Genomic_DNA"/>
</dbReference>
<comment type="caution">
    <text evidence="3">The sequence shown here is derived from an EMBL/GenBank/DDBJ whole genome shotgun (WGS) entry which is preliminary data.</text>
</comment>
<feature type="non-terminal residue" evidence="3">
    <location>
        <position position="397"/>
    </location>
</feature>
<name>A0A0F8YFD2_9ZZZZ</name>
<dbReference type="PANTHER" id="PTHR37813">
    <property type="entry name" value="FELS-2 PROPHAGE PROTEIN"/>
    <property type="match status" value="1"/>
</dbReference>
<dbReference type="PANTHER" id="PTHR37813:SF1">
    <property type="entry name" value="FELS-2 PROPHAGE PROTEIN"/>
    <property type="match status" value="1"/>
</dbReference>
<protein>
    <recommendedName>
        <fullName evidence="2">Phage tail tape measure protein domain-containing protein</fullName>
    </recommendedName>
</protein>
<dbReference type="NCBIfam" id="TIGR01760">
    <property type="entry name" value="tape_meas_TP901"/>
    <property type="match status" value="1"/>
</dbReference>
<accession>A0A0F8YFD2</accession>
<organism evidence="3">
    <name type="scientific">marine sediment metagenome</name>
    <dbReference type="NCBI Taxonomy" id="412755"/>
    <lineage>
        <taxon>unclassified sequences</taxon>
        <taxon>metagenomes</taxon>
        <taxon>ecological metagenomes</taxon>
    </lineage>
</organism>
<feature type="domain" description="Phage tail tape measure protein" evidence="2">
    <location>
        <begin position="90"/>
        <end position="254"/>
    </location>
</feature>
<dbReference type="InterPro" id="IPR010090">
    <property type="entry name" value="Phage_tape_meas"/>
</dbReference>
<dbReference type="AlphaFoldDB" id="A0A0F8YFD2"/>
<proteinExistence type="predicted"/>
<gene>
    <name evidence="3" type="ORF">LCGC14_2826190</name>
</gene>
<evidence type="ECO:0000313" key="3">
    <source>
        <dbReference type="EMBL" id="KKK80168.1"/>
    </source>
</evidence>
<reference evidence="3" key="1">
    <citation type="journal article" date="2015" name="Nature">
        <title>Complex archaea that bridge the gap between prokaryotes and eukaryotes.</title>
        <authorList>
            <person name="Spang A."/>
            <person name="Saw J.H."/>
            <person name="Jorgensen S.L."/>
            <person name="Zaremba-Niedzwiedzka K."/>
            <person name="Martijn J."/>
            <person name="Lind A.E."/>
            <person name="van Eijk R."/>
            <person name="Schleper C."/>
            <person name="Guy L."/>
            <person name="Ettema T.J."/>
        </authorList>
    </citation>
    <scope>NUCLEOTIDE SEQUENCE</scope>
</reference>
<sequence>MPNVGSPYVVVRARTTKLKGDMDDAHSVVSSSMDKIANAFKVAAVAAAAAFVVMSKNILTLGLDFEATMKTVQAWSGATGESLQALTDIAREMGATTEWSANQSAEALKFLAAAGFTVEQSIAALPATLDLATAGQVDLAAAADITTDTMTAFGLEVEELNRVNNAFITTSSSTNTSVLMLGQSFKMVAPTANVMKVSIEKTAAMLGALASAGIKGGQAGTGLNAIMLKSRKAADMLGIEYEGVVETIRAMTTAGWSDIEFLKAFGLEHIKTAAALVAQFKNFDNLTNKIKENKTATQDLAEIIRDSLGVEIKELESIIQDKMLDVFDKVKSSLREIVTGMTAWIDKNEELIEQKTDEAIDKIKTALTATWDVLTKLKTFYDALPEGSVSVGLIGVI</sequence>
<evidence type="ECO:0000259" key="2">
    <source>
        <dbReference type="Pfam" id="PF10145"/>
    </source>
</evidence>
<dbReference type="Pfam" id="PF10145">
    <property type="entry name" value="PhageMin_Tail"/>
    <property type="match status" value="1"/>
</dbReference>
<evidence type="ECO:0000256" key="1">
    <source>
        <dbReference type="ARBA" id="ARBA00022612"/>
    </source>
</evidence>